<proteinExistence type="predicted"/>
<evidence type="ECO:0000313" key="2">
    <source>
        <dbReference type="Proteomes" id="UP000315751"/>
    </source>
</evidence>
<organism evidence="1 2">
    <name type="scientific">Nitrospirillum amazonense</name>
    <dbReference type="NCBI Taxonomy" id="28077"/>
    <lineage>
        <taxon>Bacteria</taxon>
        <taxon>Pseudomonadati</taxon>
        <taxon>Pseudomonadota</taxon>
        <taxon>Alphaproteobacteria</taxon>
        <taxon>Rhodospirillales</taxon>
        <taxon>Azospirillaceae</taxon>
        <taxon>Nitrospirillum</taxon>
    </lineage>
</organism>
<dbReference type="Proteomes" id="UP000315751">
    <property type="component" value="Unassembled WGS sequence"/>
</dbReference>
<comment type="caution">
    <text evidence="1">The sequence shown here is derived from an EMBL/GenBank/DDBJ whole genome shotgun (WGS) entry which is preliminary data.</text>
</comment>
<reference evidence="1 2" key="1">
    <citation type="submission" date="2019-06" db="EMBL/GenBank/DDBJ databases">
        <title>Genomic Encyclopedia of Type Strains, Phase IV (KMG-V): Genome sequencing to study the core and pangenomes of soil and plant-associated prokaryotes.</title>
        <authorList>
            <person name="Whitman W."/>
        </authorList>
    </citation>
    <scope>NUCLEOTIDE SEQUENCE [LARGE SCALE GENOMIC DNA]</scope>
    <source>
        <strain evidence="1 2">BR 11622</strain>
    </source>
</reference>
<accession>A0A560HGF6</accession>
<keyword evidence="2" id="KW-1185">Reference proteome</keyword>
<evidence type="ECO:0000313" key="1">
    <source>
        <dbReference type="EMBL" id="TWB45071.1"/>
    </source>
</evidence>
<dbReference type="AlphaFoldDB" id="A0A560HGF6"/>
<gene>
    <name evidence="1" type="ORF">FBZ90_10221</name>
</gene>
<name>A0A560HGF6_9PROT</name>
<protein>
    <submittedName>
        <fullName evidence="1">Uncharacterized protein</fullName>
    </submittedName>
</protein>
<sequence length="30" mass="3317">MTLIIFAAGVRADNDGSMRMPVRFFTKITG</sequence>
<dbReference type="EMBL" id="VITR01000002">
    <property type="protein sequence ID" value="TWB45071.1"/>
    <property type="molecule type" value="Genomic_DNA"/>
</dbReference>